<evidence type="ECO:0000259" key="9">
    <source>
        <dbReference type="PROSITE" id="PS50928"/>
    </source>
</evidence>
<evidence type="ECO:0000256" key="8">
    <source>
        <dbReference type="SAM" id="MobiDB-lite"/>
    </source>
</evidence>
<feature type="transmembrane region" description="Helical" evidence="7">
    <location>
        <begin position="289"/>
        <end position="310"/>
    </location>
</feature>
<dbReference type="GO" id="GO:0055085">
    <property type="term" value="P:transmembrane transport"/>
    <property type="evidence" value="ECO:0007669"/>
    <property type="project" value="InterPro"/>
</dbReference>
<feature type="domain" description="ABC transmembrane type-1" evidence="9">
    <location>
        <begin position="95"/>
        <end position="305"/>
    </location>
</feature>
<keyword evidence="4 7" id="KW-0812">Transmembrane</keyword>
<evidence type="ECO:0000313" key="10">
    <source>
        <dbReference type="EMBL" id="SFP08160.1"/>
    </source>
</evidence>
<dbReference type="GO" id="GO:0005886">
    <property type="term" value="C:plasma membrane"/>
    <property type="evidence" value="ECO:0007669"/>
    <property type="project" value="UniProtKB-SubCell"/>
</dbReference>
<dbReference type="InterPro" id="IPR051393">
    <property type="entry name" value="ABC_transporter_permease"/>
</dbReference>
<evidence type="ECO:0000256" key="6">
    <source>
        <dbReference type="ARBA" id="ARBA00023136"/>
    </source>
</evidence>
<feature type="transmembrane region" description="Helical" evidence="7">
    <location>
        <begin position="181"/>
        <end position="205"/>
    </location>
</feature>
<dbReference type="SUPFAM" id="SSF161098">
    <property type="entry name" value="MetI-like"/>
    <property type="match status" value="1"/>
</dbReference>
<evidence type="ECO:0000256" key="3">
    <source>
        <dbReference type="ARBA" id="ARBA00022475"/>
    </source>
</evidence>
<accession>A0A1I5MF53</accession>
<dbReference type="InterPro" id="IPR035906">
    <property type="entry name" value="MetI-like_sf"/>
</dbReference>
<proteinExistence type="inferred from homology"/>
<keyword evidence="10" id="KW-0762">Sugar transport</keyword>
<dbReference type="OrthoDB" id="4053402at2"/>
<evidence type="ECO:0000256" key="5">
    <source>
        <dbReference type="ARBA" id="ARBA00022989"/>
    </source>
</evidence>
<dbReference type="Gene3D" id="1.10.3720.10">
    <property type="entry name" value="MetI-like"/>
    <property type="match status" value="1"/>
</dbReference>
<feature type="compositionally biased region" description="Low complexity" evidence="8">
    <location>
        <begin position="9"/>
        <end position="19"/>
    </location>
</feature>
<dbReference type="AlphaFoldDB" id="A0A1I5MF53"/>
<dbReference type="Proteomes" id="UP000198727">
    <property type="component" value="Unassembled WGS sequence"/>
</dbReference>
<dbReference type="PANTHER" id="PTHR30193">
    <property type="entry name" value="ABC TRANSPORTER PERMEASE PROTEIN"/>
    <property type="match status" value="1"/>
</dbReference>
<feature type="region of interest" description="Disordered" evidence="8">
    <location>
        <begin position="1"/>
        <end position="29"/>
    </location>
</feature>
<gene>
    <name evidence="10" type="ORF">SAMN05421810_101898</name>
</gene>
<keyword evidence="5 7" id="KW-1133">Transmembrane helix</keyword>
<dbReference type="EMBL" id="FOWW01000001">
    <property type="protein sequence ID" value="SFP08160.1"/>
    <property type="molecule type" value="Genomic_DNA"/>
</dbReference>
<dbReference type="STRING" id="587909.SAMN05421810_101898"/>
<comment type="similarity">
    <text evidence="7">Belongs to the binding-protein-dependent transport system permease family.</text>
</comment>
<comment type="subcellular location">
    <subcellularLocation>
        <location evidence="1 7">Cell membrane</location>
        <topology evidence="1 7">Multi-pass membrane protein</topology>
    </subcellularLocation>
</comment>
<dbReference type="CDD" id="cd06261">
    <property type="entry name" value="TM_PBP2"/>
    <property type="match status" value="1"/>
</dbReference>
<evidence type="ECO:0000256" key="2">
    <source>
        <dbReference type="ARBA" id="ARBA00022448"/>
    </source>
</evidence>
<feature type="compositionally biased region" description="Basic residues" evidence="8">
    <location>
        <begin position="20"/>
        <end position="29"/>
    </location>
</feature>
<feature type="transmembrane region" description="Helical" evidence="7">
    <location>
        <begin position="36"/>
        <end position="63"/>
    </location>
</feature>
<feature type="transmembrane region" description="Helical" evidence="7">
    <location>
        <begin position="128"/>
        <end position="152"/>
    </location>
</feature>
<name>A0A1I5MF53_9PSEU</name>
<evidence type="ECO:0000313" key="11">
    <source>
        <dbReference type="Proteomes" id="UP000198727"/>
    </source>
</evidence>
<evidence type="ECO:0000256" key="1">
    <source>
        <dbReference type="ARBA" id="ARBA00004651"/>
    </source>
</evidence>
<keyword evidence="2 7" id="KW-0813">Transport</keyword>
<feature type="transmembrane region" description="Helical" evidence="7">
    <location>
        <begin position="226"/>
        <end position="250"/>
    </location>
</feature>
<evidence type="ECO:0000256" key="4">
    <source>
        <dbReference type="ARBA" id="ARBA00022692"/>
    </source>
</evidence>
<evidence type="ECO:0000256" key="7">
    <source>
        <dbReference type="RuleBase" id="RU363032"/>
    </source>
</evidence>
<keyword evidence="3" id="KW-1003">Cell membrane</keyword>
<feature type="transmembrane region" description="Helical" evidence="7">
    <location>
        <begin position="91"/>
        <end position="121"/>
    </location>
</feature>
<organism evidence="10 11">
    <name type="scientific">Amycolatopsis arida</name>
    <dbReference type="NCBI Taxonomy" id="587909"/>
    <lineage>
        <taxon>Bacteria</taxon>
        <taxon>Bacillati</taxon>
        <taxon>Actinomycetota</taxon>
        <taxon>Actinomycetes</taxon>
        <taxon>Pseudonocardiales</taxon>
        <taxon>Pseudonocardiaceae</taxon>
        <taxon>Amycolatopsis</taxon>
    </lineage>
</organism>
<dbReference type="InterPro" id="IPR000515">
    <property type="entry name" value="MetI-like"/>
</dbReference>
<keyword evidence="6 7" id="KW-0472">Membrane</keyword>
<sequence length="318" mass="34378">MVAPPVAPAPGAAAPAPSGRGRRAPRRHRPRESLTGYLFITPQALGFTLFVLVPLVAIVVLSFTHTDLRSGRSEIAGWDNYRRLLTEDPTFWQSVAVTGVFALGLVAINVGLSLALALVLYRRPPGAGLFLTLAFLSVVTSQAAWALVWRFLLQGQGGGVNELLSLVGITGPNWLFEARPALAAVIVVAALKTVGLKAVIFLAALRNIPAETLEAARLDGASEWRVIRHVVLPLIAPTTLVVVLITFIGSFQVFDYIQLMTHGGPSHATSVLAFYLYEQAFELFRAGYASAIAVVLFGLTLLLVAAQWWARRRWVHGE</sequence>
<dbReference type="PANTHER" id="PTHR30193:SF37">
    <property type="entry name" value="INNER MEMBRANE ABC TRANSPORTER PERMEASE PROTEIN YCJO"/>
    <property type="match status" value="1"/>
</dbReference>
<dbReference type="RefSeq" id="WP_092528153.1">
    <property type="nucleotide sequence ID" value="NZ_FOWW01000001.1"/>
</dbReference>
<protein>
    <submittedName>
        <fullName evidence="10">Multiple sugar transport system permease protein</fullName>
    </submittedName>
</protein>
<keyword evidence="11" id="KW-1185">Reference proteome</keyword>
<dbReference type="PROSITE" id="PS50928">
    <property type="entry name" value="ABC_TM1"/>
    <property type="match status" value="1"/>
</dbReference>
<reference evidence="11" key="1">
    <citation type="submission" date="2016-10" db="EMBL/GenBank/DDBJ databases">
        <authorList>
            <person name="Varghese N."/>
            <person name="Submissions S."/>
        </authorList>
    </citation>
    <scope>NUCLEOTIDE SEQUENCE [LARGE SCALE GENOMIC DNA]</scope>
    <source>
        <strain evidence="11">CGMCC 4.5579</strain>
    </source>
</reference>
<dbReference type="Pfam" id="PF00528">
    <property type="entry name" value="BPD_transp_1"/>
    <property type="match status" value="1"/>
</dbReference>